<feature type="compositionally biased region" description="Polar residues" evidence="1">
    <location>
        <begin position="71"/>
        <end position="80"/>
    </location>
</feature>
<feature type="region of interest" description="Disordered" evidence="1">
    <location>
        <begin position="39"/>
        <end position="90"/>
    </location>
</feature>
<reference evidence="2" key="1">
    <citation type="submission" date="2020-01" db="EMBL/GenBank/DDBJ databases">
        <authorList>
            <consortium name="DOE Joint Genome Institute"/>
            <person name="Haridas S."/>
            <person name="Albert R."/>
            <person name="Binder M."/>
            <person name="Bloem J."/>
            <person name="Labutti K."/>
            <person name="Salamov A."/>
            <person name="Andreopoulos B."/>
            <person name="Baker S.E."/>
            <person name="Barry K."/>
            <person name="Bills G."/>
            <person name="Bluhm B.H."/>
            <person name="Cannon C."/>
            <person name="Castanera R."/>
            <person name="Culley D.E."/>
            <person name="Daum C."/>
            <person name="Ezra D."/>
            <person name="Gonzalez J.B."/>
            <person name="Henrissat B."/>
            <person name="Kuo A."/>
            <person name="Liang C."/>
            <person name="Lipzen A."/>
            <person name="Lutzoni F."/>
            <person name="Magnuson J."/>
            <person name="Mondo S."/>
            <person name="Nolan M."/>
            <person name="Ohm R."/>
            <person name="Pangilinan J."/>
            <person name="Park H.-J."/>
            <person name="Ramirez L."/>
            <person name="Alfaro M."/>
            <person name="Sun H."/>
            <person name="Tritt A."/>
            <person name="Yoshinaga Y."/>
            <person name="Zwiers L.-H."/>
            <person name="Turgeon B.G."/>
            <person name="Goodwin S.B."/>
            <person name="Spatafora J.W."/>
            <person name="Crous P.W."/>
            <person name="Grigoriev I.V."/>
        </authorList>
    </citation>
    <scope>NUCLEOTIDE SEQUENCE</scope>
    <source>
        <strain evidence="2">CBS 394.84</strain>
    </source>
</reference>
<dbReference type="EMBL" id="ML976614">
    <property type="protein sequence ID" value="KAF1849896.1"/>
    <property type="molecule type" value="Genomic_DNA"/>
</dbReference>
<dbReference type="AlphaFoldDB" id="A0A9P4GRS4"/>
<accession>A0A9P4GRS4</accession>
<dbReference type="Proteomes" id="UP000800039">
    <property type="component" value="Unassembled WGS sequence"/>
</dbReference>
<gene>
    <name evidence="2" type="ORF">K460DRAFT_350031</name>
</gene>
<protein>
    <submittedName>
        <fullName evidence="2">Uncharacterized protein</fullName>
    </submittedName>
</protein>
<comment type="caution">
    <text evidence="2">The sequence shown here is derived from an EMBL/GenBank/DDBJ whole genome shotgun (WGS) entry which is preliminary data.</text>
</comment>
<sequence length="377" mass="42380">MEVERPASRAHRHLGPPTKQITPVNAKKSVSVAAIFKQQARKTKQMDTTPQAESSISKLTGGQPLIAKSMSVRSGSSVRNPQKADGRVSKNRSDVHLLAVAFRDTSDDYRRHLYKSTTLKINKTLEALLTSLHESTLQTVPTNDSQQDPNVSPLKLSAPAKYEQMALKLHQPLSPYRLTLWRTNTRGEKERFQSTLETRMVHYEEHIVERTNEVAQLQREWEMVVGEIWKLGVSCLGQGIMESLLFTDQGALGLSSSPSKATEPESTLFVPEQGTSSLPRKTRTSKKHVTFETPGGRDEHKAASISMFPACLYQPSRYHNQPLPVVPPVAEREIKNVEMKVAQLGKAQIDELRKIEKDHQEYWKKKTTQVATALQND</sequence>
<evidence type="ECO:0000256" key="1">
    <source>
        <dbReference type="SAM" id="MobiDB-lite"/>
    </source>
</evidence>
<dbReference type="GeneID" id="63848724"/>
<feature type="region of interest" description="Disordered" evidence="1">
    <location>
        <begin position="1"/>
        <end position="27"/>
    </location>
</feature>
<proteinExistence type="predicted"/>
<dbReference type="OrthoDB" id="3777651at2759"/>
<evidence type="ECO:0000313" key="2">
    <source>
        <dbReference type="EMBL" id="KAF1849896.1"/>
    </source>
</evidence>
<feature type="compositionally biased region" description="Polar residues" evidence="1">
    <location>
        <begin position="46"/>
        <end position="60"/>
    </location>
</feature>
<name>A0A9P4GRS4_9PLEO</name>
<feature type="region of interest" description="Disordered" evidence="1">
    <location>
        <begin position="253"/>
        <end position="299"/>
    </location>
</feature>
<keyword evidence="3" id="KW-1185">Reference proteome</keyword>
<dbReference type="RefSeq" id="XP_040792459.1">
    <property type="nucleotide sequence ID" value="XM_040931472.1"/>
</dbReference>
<organism evidence="2 3">
    <name type="scientific">Cucurbitaria berberidis CBS 394.84</name>
    <dbReference type="NCBI Taxonomy" id="1168544"/>
    <lineage>
        <taxon>Eukaryota</taxon>
        <taxon>Fungi</taxon>
        <taxon>Dikarya</taxon>
        <taxon>Ascomycota</taxon>
        <taxon>Pezizomycotina</taxon>
        <taxon>Dothideomycetes</taxon>
        <taxon>Pleosporomycetidae</taxon>
        <taxon>Pleosporales</taxon>
        <taxon>Pleosporineae</taxon>
        <taxon>Cucurbitariaceae</taxon>
        <taxon>Cucurbitaria</taxon>
    </lineage>
</organism>
<evidence type="ECO:0000313" key="3">
    <source>
        <dbReference type="Proteomes" id="UP000800039"/>
    </source>
</evidence>